<feature type="transmembrane region" description="Helical" evidence="1">
    <location>
        <begin position="21"/>
        <end position="48"/>
    </location>
</feature>
<keyword evidence="1" id="KW-1133">Transmembrane helix</keyword>
<sequence length="54" mass="5507">MKQSFKDKLEKSAEIGATLGVCAAAFVFVSGAIFIASAVAGTPAFIILKIFGGL</sequence>
<evidence type="ECO:0000256" key="1">
    <source>
        <dbReference type="SAM" id="Phobius"/>
    </source>
</evidence>
<organism evidence="2 3">
    <name type="scientific">Roseibium aggregatum</name>
    <dbReference type="NCBI Taxonomy" id="187304"/>
    <lineage>
        <taxon>Bacteria</taxon>
        <taxon>Pseudomonadati</taxon>
        <taxon>Pseudomonadota</taxon>
        <taxon>Alphaproteobacteria</taxon>
        <taxon>Hyphomicrobiales</taxon>
        <taxon>Stappiaceae</taxon>
        <taxon>Roseibium</taxon>
    </lineage>
</organism>
<dbReference type="EMBL" id="CXST01000002">
    <property type="protein sequence ID" value="CTQ45701.1"/>
    <property type="molecule type" value="Genomic_DNA"/>
</dbReference>
<dbReference type="RefSeq" id="WP_187306604.1">
    <property type="nucleotide sequence ID" value="NZ_CXST01000002.1"/>
</dbReference>
<proteinExistence type="predicted"/>
<accession>A0A0M6Y9M4</accession>
<keyword evidence="1" id="KW-0472">Membrane</keyword>
<dbReference type="Proteomes" id="UP000048926">
    <property type="component" value="Unassembled WGS sequence"/>
</dbReference>
<evidence type="ECO:0000313" key="2">
    <source>
        <dbReference type="EMBL" id="CTQ45701.1"/>
    </source>
</evidence>
<keyword evidence="1" id="KW-0812">Transmembrane</keyword>
<name>A0A0M6Y9M4_9HYPH</name>
<keyword evidence="3" id="KW-1185">Reference proteome</keyword>
<evidence type="ECO:0000313" key="3">
    <source>
        <dbReference type="Proteomes" id="UP000048926"/>
    </source>
</evidence>
<gene>
    <name evidence="2" type="ORF">LAL4801_04156</name>
</gene>
<dbReference type="AlphaFoldDB" id="A0A0M6Y9M4"/>
<reference evidence="3" key="1">
    <citation type="submission" date="2015-07" db="EMBL/GenBank/DDBJ databases">
        <authorList>
            <person name="Rodrigo-Torres Lidia"/>
            <person name="Arahal R.David."/>
        </authorList>
    </citation>
    <scope>NUCLEOTIDE SEQUENCE [LARGE SCALE GENOMIC DNA]</scope>
    <source>
        <strain evidence="3">CECT 4801</strain>
    </source>
</reference>
<protein>
    <submittedName>
        <fullName evidence="2">Uncharacterized protein</fullName>
    </submittedName>
</protein>